<keyword evidence="7" id="KW-0503">Monooxygenase</keyword>
<dbReference type="Gene3D" id="3.50.50.60">
    <property type="entry name" value="FAD/NAD(P)-binding domain"/>
    <property type="match status" value="2"/>
</dbReference>
<protein>
    <submittedName>
        <fullName evidence="8">NAD(P)/FAD-dependent oxidoreductase</fullName>
    </submittedName>
</protein>
<sequence>MQDTAELTPEQAREKYREERAKRIRADGLDQYLHLEGDLAKFGQDPWAEGDGARDPMQTTVDAVIIGAGIGALQMAVNMRRVGLDRVMMIDKASDVGGTWYWNRYPGAQCDTESYVYLPFLEETGYVPTEKYAHQPEIYEHCRRVARHFDLYRDAVFQTQVEEAHWDDASGRWTISTDRGDTIQARYLVICPGRLQSPKLPGIKGIDRFQGRAWHTSRWAPEFAGEDLAKLAGKRVGIIGTGATGLQAVPKLAEVADQLYVFQRTPSAVWERNNRPTEDGWNTDTEPGWQKRRMWNFTAAAAGFPVPEEQGDLVDDGWTEIAGWFAKSQKDPEVTDLEIMGRMRTRVEEIVKDPKAAEALKPYYRYGCKRPTFHDGFLPAFNRPNVELVDTDGRGPDEITENAVVVDGQAYEIDCLVFATGFDLGMGFLYGTGLKIHGRDGQLLTDKWANGLRTLHGMYANNFPNCFYLGFTQTAFSVSYTHMALEQTEHAAHVIAEAERRGAFLEPTAEAEQAYVDTVRNAKTPAMRQAQWECTPSSGNNEGNPDDPNTLFAGAYLPGGNTFFQVLADWRAAGTFEGVTFTPVASRS</sequence>
<dbReference type="EMBL" id="JAERWK010000023">
    <property type="protein sequence ID" value="MBM9469042.1"/>
    <property type="molecule type" value="Genomic_DNA"/>
</dbReference>
<dbReference type="SUPFAM" id="SSF51905">
    <property type="entry name" value="FAD/NAD(P)-binding domain"/>
    <property type="match status" value="1"/>
</dbReference>
<dbReference type="PANTHER" id="PTHR43098">
    <property type="entry name" value="L-ORNITHINE N(5)-MONOOXYGENASE-RELATED"/>
    <property type="match status" value="1"/>
</dbReference>
<dbReference type="AlphaFoldDB" id="A0A938YIQ2"/>
<evidence type="ECO:0000256" key="3">
    <source>
        <dbReference type="ARBA" id="ARBA00022630"/>
    </source>
</evidence>
<keyword evidence="5" id="KW-0521">NADP</keyword>
<dbReference type="PANTHER" id="PTHR43098:SF4">
    <property type="entry name" value="BLR3857 PROTEIN"/>
    <property type="match status" value="1"/>
</dbReference>
<evidence type="ECO:0000256" key="4">
    <source>
        <dbReference type="ARBA" id="ARBA00022827"/>
    </source>
</evidence>
<evidence type="ECO:0000256" key="2">
    <source>
        <dbReference type="ARBA" id="ARBA00010139"/>
    </source>
</evidence>
<gene>
    <name evidence="8" type="ORF">JL106_17285</name>
</gene>
<accession>A0A938YIQ2</accession>
<keyword evidence="6" id="KW-0560">Oxidoreductase</keyword>
<dbReference type="FunFam" id="3.50.50.60:FF:000341">
    <property type="entry name" value="Baeyer-Villiger monooxygenase"/>
    <property type="match status" value="1"/>
</dbReference>
<dbReference type="Proteomes" id="UP000663792">
    <property type="component" value="Unassembled WGS sequence"/>
</dbReference>
<dbReference type="RefSeq" id="WP_205262005.1">
    <property type="nucleotide sequence ID" value="NZ_JAERWK010000023.1"/>
</dbReference>
<comment type="cofactor">
    <cofactor evidence="1">
        <name>FAD</name>
        <dbReference type="ChEBI" id="CHEBI:57692"/>
    </cofactor>
</comment>
<comment type="caution">
    <text evidence="8">The sequence shown here is derived from an EMBL/GenBank/DDBJ whole genome shotgun (WGS) entry which is preliminary data.</text>
</comment>
<keyword evidence="4" id="KW-0274">FAD</keyword>
<evidence type="ECO:0000256" key="1">
    <source>
        <dbReference type="ARBA" id="ARBA00001974"/>
    </source>
</evidence>
<evidence type="ECO:0000256" key="5">
    <source>
        <dbReference type="ARBA" id="ARBA00022857"/>
    </source>
</evidence>
<proteinExistence type="inferred from homology"/>
<dbReference type="InterPro" id="IPR050775">
    <property type="entry name" value="FAD-binding_Monooxygenases"/>
</dbReference>
<evidence type="ECO:0000256" key="6">
    <source>
        <dbReference type="ARBA" id="ARBA00023002"/>
    </source>
</evidence>
<name>A0A938YIQ2_9ACTN</name>
<keyword evidence="3" id="KW-0285">Flavoprotein</keyword>
<dbReference type="Pfam" id="PF13738">
    <property type="entry name" value="Pyr_redox_3"/>
    <property type="match status" value="1"/>
</dbReference>
<reference evidence="8" key="1">
    <citation type="submission" date="2021-01" db="EMBL/GenBank/DDBJ databases">
        <title>YIM 132084 draft genome.</title>
        <authorList>
            <person name="An D."/>
        </authorList>
    </citation>
    <scope>NUCLEOTIDE SEQUENCE</scope>
    <source>
        <strain evidence="8">YIM 132084</strain>
    </source>
</reference>
<organism evidence="8 9">
    <name type="scientific">Nakamurella leprariae</name>
    <dbReference type="NCBI Taxonomy" id="2803911"/>
    <lineage>
        <taxon>Bacteria</taxon>
        <taxon>Bacillati</taxon>
        <taxon>Actinomycetota</taxon>
        <taxon>Actinomycetes</taxon>
        <taxon>Nakamurellales</taxon>
        <taxon>Nakamurellaceae</taxon>
        <taxon>Nakamurella</taxon>
    </lineage>
</organism>
<dbReference type="GO" id="GO:0016709">
    <property type="term" value="F:oxidoreductase activity, acting on paired donors, with incorporation or reduction of molecular oxygen, NAD(P)H as one donor, and incorporation of one atom of oxygen"/>
    <property type="evidence" value="ECO:0007669"/>
    <property type="project" value="UniProtKB-ARBA"/>
</dbReference>
<dbReference type="InterPro" id="IPR036188">
    <property type="entry name" value="FAD/NAD-bd_sf"/>
</dbReference>
<comment type="similarity">
    <text evidence="2">Belongs to the FAD-binding monooxygenase family.</text>
</comment>
<evidence type="ECO:0000313" key="8">
    <source>
        <dbReference type="EMBL" id="MBM9469042.1"/>
    </source>
</evidence>
<evidence type="ECO:0000313" key="9">
    <source>
        <dbReference type="Proteomes" id="UP000663792"/>
    </source>
</evidence>
<keyword evidence="9" id="KW-1185">Reference proteome</keyword>
<evidence type="ECO:0000256" key="7">
    <source>
        <dbReference type="ARBA" id="ARBA00023033"/>
    </source>
</evidence>